<comment type="caution">
    <text evidence="1">The sequence shown here is derived from an EMBL/GenBank/DDBJ whole genome shotgun (WGS) entry which is preliminary data.</text>
</comment>
<organism evidence="1 2">
    <name type="scientific">Blattamonas nauphoetae</name>
    <dbReference type="NCBI Taxonomy" id="2049346"/>
    <lineage>
        <taxon>Eukaryota</taxon>
        <taxon>Metamonada</taxon>
        <taxon>Preaxostyla</taxon>
        <taxon>Oxymonadida</taxon>
        <taxon>Blattamonas</taxon>
    </lineage>
</organism>
<reference evidence="1 2" key="1">
    <citation type="journal article" date="2022" name="bioRxiv">
        <title>Genomics of Preaxostyla Flagellates Illuminates Evolutionary Transitions and the Path Towards Mitochondrial Loss.</title>
        <authorList>
            <person name="Novak L.V.F."/>
            <person name="Treitli S.C."/>
            <person name="Pyrih J."/>
            <person name="Halakuc P."/>
            <person name="Pipaliya S.V."/>
            <person name="Vacek V."/>
            <person name="Brzon O."/>
            <person name="Soukal P."/>
            <person name="Eme L."/>
            <person name="Dacks J.B."/>
            <person name="Karnkowska A."/>
            <person name="Elias M."/>
            <person name="Hampl V."/>
        </authorList>
    </citation>
    <scope>NUCLEOTIDE SEQUENCE [LARGE SCALE GENOMIC DNA]</scope>
    <source>
        <strain evidence="1">NAU3</strain>
        <tissue evidence="1">Gut</tissue>
    </source>
</reference>
<evidence type="ECO:0000313" key="2">
    <source>
        <dbReference type="Proteomes" id="UP001281761"/>
    </source>
</evidence>
<evidence type="ECO:0000313" key="1">
    <source>
        <dbReference type="EMBL" id="KAK2941252.1"/>
    </source>
</evidence>
<protein>
    <submittedName>
        <fullName evidence="1">Uncharacterized protein</fullName>
    </submittedName>
</protein>
<accession>A0ABQ9WP48</accession>
<keyword evidence="2" id="KW-1185">Reference proteome</keyword>
<dbReference type="Proteomes" id="UP001281761">
    <property type="component" value="Unassembled WGS sequence"/>
</dbReference>
<sequence>MIRQYQDRITPTPILLLTECLHLEQDLFDIFLENDAIVVLQPLLTRLEEPVVCQTIRFYSEVSTLHNYPPRSHPVRRDDSHVFDSRESLLSDRVLEEIVLLIVNITCASDDQIEAFGKRRAIVGLRSRTMCVHLNPLSWSLPPQRFECSSVSGWDRKPFVLWVAEGPCLPAPLSAAEQSVPSHNFQSFISSGKSSINVFPQFVIQAGGQDRILS</sequence>
<name>A0ABQ9WP48_9EUKA</name>
<dbReference type="EMBL" id="JARBJD010000530">
    <property type="protein sequence ID" value="KAK2941252.1"/>
    <property type="molecule type" value="Genomic_DNA"/>
</dbReference>
<gene>
    <name evidence="1" type="ORF">BLNAU_23825</name>
</gene>
<proteinExistence type="predicted"/>